<dbReference type="RefSeq" id="WP_006713211.1">
    <property type="nucleotide sequence ID" value="NZ_AEEC02000035.1"/>
</dbReference>
<name>A0AAI9IB94_9BURK</name>
<evidence type="ECO:0000313" key="2">
    <source>
        <dbReference type="Proteomes" id="UP000006772"/>
    </source>
</evidence>
<reference evidence="1 2" key="1">
    <citation type="journal article" date="2013" name="Front. Microbiol.">
        <title>The genome of the endophytic bacterium H. frisingense GSF30(T) identifies diverse strategies in the Herbaspirillum genus to interact with plants.</title>
        <authorList>
            <person name="Straub D."/>
            <person name="Rothballer M."/>
            <person name="Hartmann A."/>
            <person name="Ludewig U."/>
        </authorList>
    </citation>
    <scope>NUCLEOTIDE SEQUENCE [LARGE SCALE GENOMIC DNA]</scope>
    <source>
        <strain evidence="1 2">GSF30</strain>
    </source>
</reference>
<dbReference type="AlphaFoldDB" id="A0AAI9IB94"/>
<accession>A0AAI9IB94</accession>
<sequence>MHLPVDHLEQYKGFRVSLRCSGRHGQWEVSTVHIVDISGLAPALFPRRHLPGRSDSAALAIVRGMAWARAVIDNLDPALDRPMPS</sequence>
<organism evidence="1 2">
    <name type="scientific">Herbaspirillum frisingense GSF30</name>
    <dbReference type="NCBI Taxonomy" id="864073"/>
    <lineage>
        <taxon>Bacteria</taxon>
        <taxon>Pseudomonadati</taxon>
        <taxon>Pseudomonadota</taxon>
        <taxon>Betaproteobacteria</taxon>
        <taxon>Burkholderiales</taxon>
        <taxon>Oxalobacteraceae</taxon>
        <taxon>Herbaspirillum</taxon>
    </lineage>
</organism>
<comment type="caution">
    <text evidence="1">The sequence shown here is derived from an EMBL/GenBank/DDBJ whole genome shotgun (WGS) entry which is preliminary data.</text>
</comment>
<dbReference type="Proteomes" id="UP000006772">
    <property type="component" value="Unassembled WGS sequence"/>
</dbReference>
<dbReference type="EMBL" id="AEEC02000035">
    <property type="protein sequence ID" value="EOA02996.1"/>
    <property type="molecule type" value="Genomic_DNA"/>
</dbReference>
<proteinExistence type="predicted"/>
<evidence type="ECO:0000313" key="1">
    <source>
        <dbReference type="EMBL" id="EOA02996.1"/>
    </source>
</evidence>
<protein>
    <submittedName>
        <fullName evidence="1">Uncharacterized protein</fullName>
    </submittedName>
</protein>
<gene>
    <name evidence="1" type="ORF">HFRIS_019803</name>
</gene>